<dbReference type="OrthoDB" id="6315383at2"/>
<keyword evidence="2" id="KW-1185">Reference proteome</keyword>
<gene>
    <name evidence="1" type="ORF">SAMN05421825_2303</name>
</gene>
<dbReference type="Proteomes" id="UP000199203">
    <property type="component" value="Unassembled WGS sequence"/>
</dbReference>
<sequence length="144" mass="15922">MTTKTNLKSFFETGDKPTQGQFYEWMDSYWHKDESSQIKINSTTEITNQTTAANGYSQNGKNVLIDNGNTDINYKINLSSDTEENFLITGIKLGTAAITFTVGSGSPVLTKIDNTLAVNGTKGSRFMISRVGNTNEFLIFINNL</sequence>
<accession>A0A1G7PI18</accession>
<evidence type="ECO:0000313" key="1">
    <source>
        <dbReference type="EMBL" id="SDF85913.1"/>
    </source>
</evidence>
<name>A0A1G7PI18_9FLAO</name>
<dbReference type="EMBL" id="FNBH01000002">
    <property type="protein sequence ID" value="SDF85913.1"/>
    <property type="molecule type" value="Genomic_DNA"/>
</dbReference>
<organism evidence="1 2">
    <name type="scientific">Epilithonimonas hungarica</name>
    <dbReference type="NCBI Taxonomy" id="454006"/>
    <lineage>
        <taxon>Bacteria</taxon>
        <taxon>Pseudomonadati</taxon>
        <taxon>Bacteroidota</taxon>
        <taxon>Flavobacteriia</taxon>
        <taxon>Flavobacteriales</taxon>
        <taxon>Weeksellaceae</taxon>
        <taxon>Chryseobacterium group</taxon>
        <taxon>Epilithonimonas</taxon>
    </lineage>
</organism>
<dbReference type="RefSeq" id="WP_089873560.1">
    <property type="nucleotide sequence ID" value="NZ_FNBH01000002.1"/>
</dbReference>
<reference evidence="2" key="1">
    <citation type="submission" date="2016-10" db="EMBL/GenBank/DDBJ databases">
        <authorList>
            <person name="Varghese N."/>
            <person name="Submissions S."/>
        </authorList>
    </citation>
    <scope>NUCLEOTIDE SEQUENCE [LARGE SCALE GENOMIC DNA]</scope>
    <source>
        <strain evidence="2">DSM 19684</strain>
    </source>
</reference>
<dbReference type="AlphaFoldDB" id="A0A1G7PI18"/>
<dbReference type="STRING" id="454006.SAMN05421825_2303"/>
<protein>
    <submittedName>
        <fullName evidence="1">Uncharacterized protein</fullName>
    </submittedName>
</protein>
<evidence type="ECO:0000313" key="2">
    <source>
        <dbReference type="Proteomes" id="UP000199203"/>
    </source>
</evidence>
<proteinExistence type="predicted"/>